<accession>A0A8H4AFP5</accession>
<gene>
    <name evidence="2" type="ORF">F8M41_022049</name>
</gene>
<feature type="region of interest" description="Disordered" evidence="1">
    <location>
        <begin position="1"/>
        <end position="53"/>
    </location>
</feature>
<proteinExistence type="predicted"/>
<name>A0A8H4AFP5_GIGMA</name>
<evidence type="ECO:0000313" key="2">
    <source>
        <dbReference type="EMBL" id="KAF0489576.1"/>
    </source>
</evidence>
<dbReference type="OrthoDB" id="2397787at2759"/>
<reference evidence="2 3" key="1">
    <citation type="journal article" date="2019" name="Environ. Microbiol.">
        <title>At the nexus of three kingdoms: the genome of the mycorrhizal fungus Gigaspora margarita provides insights into plant, endobacterial and fungal interactions.</title>
        <authorList>
            <person name="Venice F."/>
            <person name="Ghignone S."/>
            <person name="Salvioli di Fossalunga A."/>
            <person name="Amselem J."/>
            <person name="Novero M."/>
            <person name="Xianan X."/>
            <person name="Sedzielewska Toro K."/>
            <person name="Morin E."/>
            <person name="Lipzen A."/>
            <person name="Grigoriev I.V."/>
            <person name="Henrissat B."/>
            <person name="Martin F.M."/>
            <person name="Bonfante P."/>
        </authorList>
    </citation>
    <scope>NUCLEOTIDE SEQUENCE [LARGE SCALE GENOMIC DNA]</scope>
    <source>
        <strain evidence="2 3">BEG34</strain>
    </source>
</reference>
<evidence type="ECO:0000313" key="3">
    <source>
        <dbReference type="Proteomes" id="UP000439903"/>
    </source>
</evidence>
<feature type="compositionally biased region" description="Polar residues" evidence="1">
    <location>
        <begin position="1"/>
        <end position="12"/>
    </location>
</feature>
<evidence type="ECO:0000256" key="1">
    <source>
        <dbReference type="SAM" id="MobiDB-lite"/>
    </source>
</evidence>
<organism evidence="2 3">
    <name type="scientific">Gigaspora margarita</name>
    <dbReference type="NCBI Taxonomy" id="4874"/>
    <lineage>
        <taxon>Eukaryota</taxon>
        <taxon>Fungi</taxon>
        <taxon>Fungi incertae sedis</taxon>
        <taxon>Mucoromycota</taxon>
        <taxon>Glomeromycotina</taxon>
        <taxon>Glomeromycetes</taxon>
        <taxon>Diversisporales</taxon>
        <taxon>Gigasporaceae</taxon>
        <taxon>Gigaspora</taxon>
    </lineage>
</organism>
<dbReference type="Proteomes" id="UP000439903">
    <property type="component" value="Unassembled WGS sequence"/>
</dbReference>
<protein>
    <submittedName>
        <fullName evidence="2">Uncharacterized protein</fullName>
    </submittedName>
</protein>
<keyword evidence="3" id="KW-1185">Reference proteome</keyword>
<dbReference type="AlphaFoldDB" id="A0A8H4AFP5"/>
<comment type="caution">
    <text evidence="2">The sequence shown here is derived from an EMBL/GenBank/DDBJ whole genome shotgun (WGS) entry which is preliminary data.</text>
</comment>
<feature type="compositionally biased region" description="Basic and acidic residues" evidence="1">
    <location>
        <begin position="22"/>
        <end position="37"/>
    </location>
</feature>
<dbReference type="EMBL" id="WTPW01000670">
    <property type="protein sequence ID" value="KAF0489576.1"/>
    <property type="molecule type" value="Genomic_DNA"/>
</dbReference>
<sequence>MEINFQEANSKQLFLPRAGSTDSKDNKENERPPTADRKRVKKSDEDSDVELDLRNDQKSTRNVFLQLLNEPKENEAGKTPNELLFLNGIIDLAKKTTEFLDFCKQFTAKNCNRVEVPNLVCQDGAPINLDTKSEDLERTYAIDTVIYIFNRIFRMHQDVLEWRWIEIQTPYTQTQKFDGIKVPKIKKNDKFIMILEFSKGRKASDNKEIEDQIKLGTNAKKLLDKLSEAIPCNKLKVYTVQCINRVIRIRFMMKPLPSVYVSEEFGSIKILITFNDMEQFSKDMLILMNFQADILSAIQDLNRAQGKTVYNILVDASNIHEIL</sequence>